<keyword evidence="2" id="KW-0812">Transmembrane</keyword>
<keyword evidence="2" id="KW-1133">Transmembrane helix</keyword>
<evidence type="ECO:0000313" key="3">
    <source>
        <dbReference type="EMBL" id="PWE83961.1"/>
    </source>
</evidence>
<proteinExistence type="predicted"/>
<feature type="region of interest" description="Disordered" evidence="1">
    <location>
        <begin position="281"/>
        <end position="330"/>
    </location>
</feature>
<sequence length="519" mass="57879">MDYRWRILMSDKSTENYLDNLLDSMNKLQDTDTKMSGADQDEFLKKFEDELENETYDEYLSNFEKELERENEQAKGQALNVQTPAPDDKDASLDDMLTEFDRRMKEQETQGDKQENKADNNLSDAVFNFTPADSGIEMMDANMPEMAENPKQEETPESIITNEPQMVEEIGEPDLAGNASKDILDILGSDGLDNIGDLLEGKTGETGADIDDYASSQMKVHETADAAVDAQDTEKKSLLKRIISFFTKEPQSDDVTDIQSTAEGAETDAKTLSDENKQILEALDADGEPNKASDKPKKGKKPKKEKKPKKPKKEKKPKAPKEKKERIGWEKEPKLPKGPVIVIWVFVMSIVVFVLICTFLLGNNSKVTDAQNTYNQAIADLGQNKADSIELYTKAYSRLSGLKLSGDDKQLYNKLSVLAAVSGKYDAYKSFSDSGYVTMAADSLVCAAGRCAVNAENAKEYGCELQLEQLKNIISDTLSSQYGLSYDDAIALYNIDDRDDYTLALTQKLNELGIKEETK</sequence>
<feature type="transmembrane region" description="Helical" evidence="2">
    <location>
        <begin position="341"/>
        <end position="362"/>
    </location>
</feature>
<dbReference type="EMBL" id="JRFS01000014">
    <property type="protein sequence ID" value="PWE83961.1"/>
    <property type="molecule type" value="Genomic_DNA"/>
</dbReference>
<accession>A0A2U2EHH7</accession>
<reference evidence="3 4" key="1">
    <citation type="submission" date="2014-09" db="EMBL/GenBank/DDBJ databases">
        <title>Butyrate-producing bacteria isolated from human gut.</title>
        <authorList>
            <person name="Zhang Q."/>
            <person name="Zhao L."/>
        </authorList>
    </citation>
    <scope>NUCLEOTIDE SEQUENCE [LARGE SCALE GENOMIC DNA]</scope>
    <source>
        <strain evidence="3 4">R22</strain>
    </source>
</reference>
<feature type="region of interest" description="Disordered" evidence="1">
    <location>
        <begin position="66"/>
        <end position="92"/>
    </location>
</feature>
<dbReference type="AlphaFoldDB" id="A0A2U2EHH7"/>
<organism evidence="3 4">
    <name type="scientific">Agathobacter rectalis</name>
    <dbReference type="NCBI Taxonomy" id="39491"/>
    <lineage>
        <taxon>Bacteria</taxon>
        <taxon>Bacillati</taxon>
        <taxon>Bacillota</taxon>
        <taxon>Clostridia</taxon>
        <taxon>Lachnospirales</taxon>
        <taxon>Lachnospiraceae</taxon>
        <taxon>Agathobacter</taxon>
    </lineage>
</organism>
<gene>
    <name evidence="3" type="ORF">LD38_07900</name>
</gene>
<keyword evidence="2" id="KW-0472">Membrane</keyword>
<feature type="compositionally biased region" description="Basic residues" evidence="1">
    <location>
        <begin position="297"/>
        <end position="316"/>
    </location>
</feature>
<feature type="compositionally biased region" description="Basic and acidic residues" evidence="1">
    <location>
        <begin position="317"/>
        <end position="330"/>
    </location>
</feature>
<comment type="caution">
    <text evidence="3">The sequence shown here is derived from an EMBL/GenBank/DDBJ whole genome shotgun (WGS) entry which is preliminary data.</text>
</comment>
<name>A0A2U2EHH7_9FIRM</name>
<protein>
    <submittedName>
        <fullName evidence="3">Uncharacterized protein</fullName>
    </submittedName>
</protein>
<evidence type="ECO:0000256" key="1">
    <source>
        <dbReference type="SAM" id="MobiDB-lite"/>
    </source>
</evidence>
<evidence type="ECO:0000256" key="2">
    <source>
        <dbReference type="SAM" id="Phobius"/>
    </source>
</evidence>
<evidence type="ECO:0000313" key="4">
    <source>
        <dbReference type="Proteomes" id="UP000245905"/>
    </source>
</evidence>
<dbReference type="Proteomes" id="UP000245905">
    <property type="component" value="Unassembled WGS sequence"/>
</dbReference>